<dbReference type="EMBL" id="VYYT01000267">
    <property type="protein sequence ID" value="KAK2751245.1"/>
    <property type="molecule type" value="Genomic_DNA"/>
</dbReference>
<organism evidence="1 2">
    <name type="scientific">Colletotrichum kahawae</name>
    <name type="common">Coffee berry disease fungus</name>
    <dbReference type="NCBI Taxonomy" id="34407"/>
    <lineage>
        <taxon>Eukaryota</taxon>
        <taxon>Fungi</taxon>
        <taxon>Dikarya</taxon>
        <taxon>Ascomycota</taxon>
        <taxon>Pezizomycotina</taxon>
        <taxon>Sordariomycetes</taxon>
        <taxon>Hypocreomycetidae</taxon>
        <taxon>Glomerellales</taxon>
        <taxon>Glomerellaceae</taxon>
        <taxon>Colletotrichum</taxon>
        <taxon>Colletotrichum gloeosporioides species complex</taxon>
    </lineage>
</organism>
<protein>
    <submittedName>
        <fullName evidence="1">Uncharacterized protein</fullName>
    </submittedName>
</protein>
<evidence type="ECO:0000313" key="1">
    <source>
        <dbReference type="EMBL" id="KAK2751245.1"/>
    </source>
</evidence>
<name>A0AAE0D422_COLKA</name>
<dbReference type="AlphaFoldDB" id="A0AAE0D422"/>
<reference evidence="1" key="1">
    <citation type="submission" date="2023-02" db="EMBL/GenBank/DDBJ databases">
        <title>Colletotrichum kahawae CIFC_Que2 genome sequencing and assembly.</title>
        <authorList>
            <person name="Baroncelli R."/>
        </authorList>
    </citation>
    <scope>NUCLEOTIDE SEQUENCE</scope>
    <source>
        <strain evidence="1">CIFC_Que2</strain>
    </source>
</reference>
<proteinExistence type="predicted"/>
<comment type="caution">
    <text evidence="1">The sequence shown here is derived from an EMBL/GenBank/DDBJ whole genome shotgun (WGS) entry which is preliminary data.</text>
</comment>
<sequence length="85" mass="9283">MVGSHVLNPDRLASHEIRPFFFVMVLRRRLASFVSYGGGNRNRPAPGFMSDDGALSTGSVSIVVARKEAFEASDDRPSTEIDSAR</sequence>
<keyword evidence="2" id="KW-1185">Reference proteome</keyword>
<evidence type="ECO:0000313" key="2">
    <source>
        <dbReference type="Proteomes" id="UP001281614"/>
    </source>
</evidence>
<accession>A0AAE0D422</accession>
<gene>
    <name evidence="1" type="ORF">CKAH01_06431</name>
</gene>
<dbReference type="Proteomes" id="UP001281614">
    <property type="component" value="Unassembled WGS sequence"/>
</dbReference>